<keyword evidence="1" id="KW-0472">Membrane</keyword>
<sequence length="128" mass="14840">MKTFYIGLISVTVVTIVLRFFYPVDSGIFIMTLTMCWGVFMWMEAFVYFCTHRPNSNVKIILSLLLSIIMLLISVSFLVMEIFIDDFSDLPWQTQQNLKLLGRAIGFSAVFGFITSLLLRIFYPLKEK</sequence>
<reference evidence="2 3" key="1">
    <citation type="journal article" date="2016" name="Nat. Commun.">
        <title>Thousands of microbial genomes shed light on interconnected biogeochemical processes in an aquifer system.</title>
        <authorList>
            <person name="Anantharaman K."/>
            <person name="Brown C.T."/>
            <person name="Hug L.A."/>
            <person name="Sharon I."/>
            <person name="Castelle C.J."/>
            <person name="Probst A.J."/>
            <person name="Thomas B.C."/>
            <person name="Singh A."/>
            <person name="Wilkins M.J."/>
            <person name="Karaoz U."/>
            <person name="Brodie E.L."/>
            <person name="Williams K.H."/>
            <person name="Hubbard S.S."/>
            <person name="Banfield J.F."/>
        </authorList>
    </citation>
    <scope>NUCLEOTIDE SEQUENCE [LARGE SCALE GENOMIC DNA]</scope>
</reference>
<dbReference type="EMBL" id="MFTT01000019">
    <property type="protein sequence ID" value="OGI69820.1"/>
    <property type="molecule type" value="Genomic_DNA"/>
</dbReference>
<feature type="transmembrane region" description="Helical" evidence="1">
    <location>
        <begin position="28"/>
        <end position="49"/>
    </location>
</feature>
<evidence type="ECO:0000256" key="1">
    <source>
        <dbReference type="SAM" id="Phobius"/>
    </source>
</evidence>
<feature type="transmembrane region" description="Helical" evidence="1">
    <location>
        <begin position="104"/>
        <end position="123"/>
    </location>
</feature>
<feature type="transmembrane region" description="Helical" evidence="1">
    <location>
        <begin position="61"/>
        <end position="84"/>
    </location>
</feature>
<comment type="caution">
    <text evidence="2">The sequence shown here is derived from an EMBL/GenBank/DDBJ whole genome shotgun (WGS) entry which is preliminary data.</text>
</comment>
<organism evidence="2 3">
    <name type="scientific">Candidatus Nomurabacteria bacterium RIFCSPHIGHO2_01_FULL_42_16</name>
    <dbReference type="NCBI Taxonomy" id="1801743"/>
    <lineage>
        <taxon>Bacteria</taxon>
        <taxon>Candidatus Nomuraibacteriota</taxon>
    </lineage>
</organism>
<accession>A0A1F6VJI7</accession>
<evidence type="ECO:0000313" key="3">
    <source>
        <dbReference type="Proteomes" id="UP000178059"/>
    </source>
</evidence>
<dbReference type="Proteomes" id="UP000178059">
    <property type="component" value="Unassembled WGS sequence"/>
</dbReference>
<keyword evidence="1" id="KW-1133">Transmembrane helix</keyword>
<gene>
    <name evidence="2" type="ORF">A2824_01525</name>
</gene>
<protein>
    <submittedName>
        <fullName evidence="2">Uncharacterized protein</fullName>
    </submittedName>
</protein>
<proteinExistence type="predicted"/>
<feature type="transmembrane region" description="Helical" evidence="1">
    <location>
        <begin position="5"/>
        <end position="22"/>
    </location>
</feature>
<dbReference type="STRING" id="1801743.A2824_01525"/>
<keyword evidence="1" id="KW-0812">Transmembrane</keyword>
<evidence type="ECO:0000313" key="2">
    <source>
        <dbReference type="EMBL" id="OGI69820.1"/>
    </source>
</evidence>
<dbReference type="AlphaFoldDB" id="A0A1F6VJI7"/>
<name>A0A1F6VJI7_9BACT</name>